<accession>A0AAN7T4I5</accession>
<dbReference type="EMBL" id="JAVRRJ010000001">
    <property type="protein sequence ID" value="KAK5089903.1"/>
    <property type="molecule type" value="Genomic_DNA"/>
</dbReference>
<evidence type="ECO:0000313" key="3">
    <source>
        <dbReference type="Proteomes" id="UP001309876"/>
    </source>
</evidence>
<reference evidence="2 3" key="1">
    <citation type="submission" date="2023-08" db="EMBL/GenBank/DDBJ databases">
        <title>Black Yeasts Isolated from many extreme environments.</title>
        <authorList>
            <person name="Coleine C."/>
            <person name="Stajich J.E."/>
            <person name="Selbmann L."/>
        </authorList>
    </citation>
    <scope>NUCLEOTIDE SEQUENCE [LARGE SCALE GENOMIC DNA]</scope>
    <source>
        <strain evidence="2 3">CCFEE 5910</strain>
    </source>
</reference>
<comment type="caution">
    <text evidence="2">The sequence shown here is derived from an EMBL/GenBank/DDBJ whole genome shotgun (WGS) entry which is preliminary data.</text>
</comment>
<feature type="compositionally biased region" description="Basic and acidic residues" evidence="1">
    <location>
        <begin position="56"/>
        <end position="70"/>
    </location>
</feature>
<dbReference type="AlphaFoldDB" id="A0AAN7T4I5"/>
<name>A0AAN7T4I5_9EURO</name>
<feature type="region of interest" description="Disordered" evidence="1">
    <location>
        <begin position="34"/>
        <end position="70"/>
    </location>
</feature>
<feature type="compositionally biased region" description="Polar residues" evidence="1">
    <location>
        <begin position="43"/>
        <end position="53"/>
    </location>
</feature>
<dbReference type="Proteomes" id="UP001309876">
    <property type="component" value="Unassembled WGS sequence"/>
</dbReference>
<keyword evidence="3" id="KW-1185">Reference proteome</keyword>
<protein>
    <submittedName>
        <fullName evidence="2">Uncharacterized protein</fullName>
    </submittedName>
</protein>
<evidence type="ECO:0000313" key="2">
    <source>
        <dbReference type="EMBL" id="KAK5089903.1"/>
    </source>
</evidence>
<gene>
    <name evidence="2" type="ORF">LTR05_000070</name>
</gene>
<sequence length="130" mass="14714">MVHKFSEQVDGATDDIERFANQVIGALSSNSADFNKPELPIANNHSQHTTVPHSKQAREDKKKLRRSLGDRERTIPGLIAKQRVYGDNHWAAQMLSELYEKGLIASGEFGWTPTPPDQGHAEWKYDLYLI</sequence>
<evidence type="ECO:0000256" key="1">
    <source>
        <dbReference type="SAM" id="MobiDB-lite"/>
    </source>
</evidence>
<organism evidence="2 3">
    <name type="scientific">Lithohypha guttulata</name>
    <dbReference type="NCBI Taxonomy" id="1690604"/>
    <lineage>
        <taxon>Eukaryota</taxon>
        <taxon>Fungi</taxon>
        <taxon>Dikarya</taxon>
        <taxon>Ascomycota</taxon>
        <taxon>Pezizomycotina</taxon>
        <taxon>Eurotiomycetes</taxon>
        <taxon>Chaetothyriomycetidae</taxon>
        <taxon>Chaetothyriales</taxon>
        <taxon>Trichomeriaceae</taxon>
        <taxon>Lithohypha</taxon>
    </lineage>
</organism>
<proteinExistence type="predicted"/>